<protein>
    <submittedName>
        <fullName evidence="2">Uncharacterized protein</fullName>
    </submittedName>
</protein>
<keyword evidence="3" id="KW-1185">Reference proteome</keyword>
<dbReference type="VEuPathDB" id="FungiDB:PCH_Pc21g11620"/>
<evidence type="ECO:0000256" key="1">
    <source>
        <dbReference type="SAM" id="MobiDB-lite"/>
    </source>
</evidence>
<dbReference type="EMBL" id="AM920436">
    <property type="protein sequence ID" value="CAP96059.1"/>
    <property type="molecule type" value="Genomic_DNA"/>
</dbReference>
<proteinExistence type="predicted"/>
<reference evidence="2 3" key="1">
    <citation type="journal article" date="2008" name="Nat. Biotechnol.">
        <title>Genome sequencing and analysis of the filamentous fungus Penicillium chrysogenum.</title>
        <authorList>
            <person name="van den Berg M.A."/>
            <person name="Albang R."/>
            <person name="Albermann K."/>
            <person name="Badger J.H."/>
            <person name="Daran J.-M."/>
            <person name="Driessen A.J.M."/>
            <person name="Garcia-Estrada C."/>
            <person name="Fedorova N.D."/>
            <person name="Harris D.M."/>
            <person name="Heijne W.H.M."/>
            <person name="Joardar V.S."/>
            <person name="Kiel J.A.K.W."/>
            <person name="Kovalchuk A."/>
            <person name="Martin J.F."/>
            <person name="Nierman W.C."/>
            <person name="Nijland J.G."/>
            <person name="Pronk J.T."/>
            <person name="Roubos J.A."/>
            <person name="van der Klei I.J."/>
            <person name="van Peij N.N.M.E."/>
            <person name="Veenhuis M."/>
            <person name="von Doehren H."/>
            <person name="Wagner C."/>
            <person name="Wortman J.R."/>
            <person name="Bovenberg R.A.L."/>
        </authorList>
    </citation>
    <scope>NUCLEOTIDE SEQUENCE [LARGE SCALE GENOMIC DNA]</scope>
    <source>
        <strain evidence="3">ATCC 28089 / DSM 1075 / NRRL 1951 / Wisconsin 54-1255</strain>
    </source>
</reference>
<name>B6HKI0_PENRW</name>
<evidence type="ECO:0000313" key="2">
    <source>
        <dbReference type="EMBL" id="CAP96059.1"/>
    </source>
</evidence>
<feature type="compositionally biased region" description="Basic and acidic residues" evidence="1">
    <location>
        <begin position="74"/>
        <end position="83"/>
    </location>
</feature>
<sequence>MAGEKWEEVCCLSESSGVVGYKRRNRRKLKKYELDGRREMGRGYERRNRRKLKKYELDSRRELGREMMSTEMRFTTERRDEQRPGGWTQYKTDSTKENEKKSVACLRAVAIMCREKKNGQKDASLGIDVGEEHCHFLARITLDNLATQPEQGRRFGRKKKDKATADLESKSMWVSSRRFVMNDIKGQVNGPDVVPCSQYIQGT</sequence>
<dbReference type="AlphaFoldDB" id="B6HKI0"/>
<evidence type="ECO:0000313" key="3">
    <source>
        <dbReference type="Proteomes" id="UP000000724"/>
    </source>
</evidence>
<gene>
    <name evidence="2" type="ORF">Pc21g11620</name>
    <name evidence="2" type="ORF">PCH_Pc21g11620</name>
</gene>
<feature type="region of interest" description="Disordered" evidence="1">
    <location>
        <begin position="74"/>
        <end position="94"/>
    </location>
</feature>
<dbReference type="HOGENOM" id="CLU_1349328_0_0_1"/>
<accession>B6HKI0</accession>
<organism evidence="2 3">
    <name type="scientific">Penicillium rubens (strain ATCC 28089 / DSM 1075 / NRRL 1951 / Wisconsin 54-1255)</name>
    <name type="common">Penicillium chrysogenum</name>
    <dbReference type="NCBI Taxonomy" id="500485"/>
    <lineage>
        <taxon>Eukaryota</taxon>
        <taxon>Fungi</taxon>
        <taxon>Dikarya</taxon>
        <taxon>Ascomycota</taxon>
        <taxon>Pezizomycotina</taxon>
        <taxon>Eurotiomycetes</taxon>
        <taxon>Eurotiomycetidae</taxon>
        <taxon>Eurotiales</taxon>
        <taxon>Aspergillaceae</taxon>
        <taxon>Penicillium</taxon>
        <taxon>Penicillium chrysogenum species complex</taxon>
    </lineage>
</organism>
<dbReference type="Proteomes" id="UP000000724">
    <property type="component" value="Contig Pc00c21"/>
</dbReference>